<organism evidence="2 3">
    <name type="scientific">Chishuiella changwenlii</name>
    <dbReference type="NCBI Taxonomy" id="1434701"/>
    <lineage>
        <taxon>Bacteria</taxon>
        <taxon>Pseudomonadati</taxon>
        <taxon>Bacteroidota</taxon>
        <taxon>Flavobacteriia</taxon>
        <taxon>Flavobacteriales</taxon>
        <taxon>Weeksellaceae</taxon>
        <taxon>Chishuiella</taxon>
    </lineage>
</organism>
<keyword evidence="4" id="KW-1185">Reference proteome</keyword>
<evidence type="ECO:0000313" key="2">
    <source>
        <dbReference type="EMBL" id="SHK87115.1"/>
    </source>
</evidence>
<evidence type="ECO:0000313" key="3">
    <source>
        <dbReference type="Proteomes" id="UP000184120"/>
    </source>
</evidence>
<reference evidence="1" key="1">
    <citation type="journal article" date="2014" name="Int. J. Syst. Evol. Microbiol.">
        <title>Complete genome of a new Firmicutes species belonging to the dominant human colonic microbiota ('Ruminococcus bicirculans') reveals two chromosomes and a selective capacity to utilize plant glucans.</title>
        <authorList>
            <consortium name="NISC Comparative Sequencing Program"/>
            <person name="Wegmann U."/>
            <person name="Louis P."/>
            <person name="Goesmann A."/>
            <person name="Henrissat B."/>
            <person name="Duncan S.H."/>
            <person name="Flint H.J."/>
        </authorList>
    </citation>
    <scope>NUCLEOTIDE SEQUENCE</scope>
    <source>
        <strain evidence="1">CGMCC 1.12707</strain>
    </source>
</reference>
<dbReference type="STRING" id="1434701.SAMN05443634_104108"/>
<accession>A0A1M6W0N6</accession>
<reference evidence="4" key="4">
    <citation type="journal article" date="2019" name="Int. J. Syst. Evol. Microbiol.">
        <title>The Global Catalogue of Microorganisms (GCM) 10K type strain sequencing project: providing services to taxonomists for standard genome sequencing and annotation.</title>
        <authorList>
            <consortium name="The Broad Institute Genomics Platform"/>
            <consortium name="The Broad Institute Genome Sequencing Center for Infectious Disease"/>
            <person name="Wu L."/>
            <person name="Ma J."/>
        </authorList>
    </citation>
    <scope>NUCLEOTIDE SEQUENCE [LARGE SCALE GENOMIC DNA]</scope>
    <source>
        <strain evidence="4">CGMCC 1.12707</strain>
    </source>
</reference>
<dbReference type="Proteomes" id="UP000184120">
    <property type="component" value="Unassembled WGS sequence"/>
</dbReference>
<dbReference type="OrthoDB" id="1093916at2"/>
<dbReference type="EMBL" id="FRBH01000004">
    <property type="protein sequence ID" value="SHK87115.1"/>
    <property type="molecule type" value="Genomic_DNA"/>
</dbReference>
<dbReference type="AlphaFoldDB" id="A0A1M6W0N6"/>
<gene>
    <name evidence="1" type="ORF">GCM10010984_03830</name>
    <name evidence="2" type="ORF">SAMN05443634_104108</name>
</gene>
<dbReference type="Proteomes" id="UP000650994">
    <property type="component" value="Unassembled WGS sequence"/>
</dbReference>
<reference evidence="2" key="2">
    <citation type="submission" date="2016-11" db="EMBL/GenBank/DDBJ databases">
        <authorList>
            <person name="Jaros S."/>
            <person name="Januszkiewicz K."/>
            <person name="Wedrychowicz H."/>
        </authorList>
    </citation>
    <scope>NUCLEOTIDE SEQUENCE [LARGE SCALE GENOMIC DNA]</scope>
    <source>
        <strain evidence="2">DSM 27989</strain>
    </source>
</reference>
<reference evidence="1" key="5">
    <citation type="submission" date="2024-05" db="EMBL/GenBank/DDBJ databases">
        <authorList>
            <person name="Sun Q."/>
            <person name="Zhou Y."/>
        </authorList>
    </citation>
    <scope>NUCLEOTIDE SEQUENCE</scope>
    <source>
        <strain evidence="1">CGMCC 1.12707</strain>
    </source>
</reference>
<evidence type="ECO:0000313" key="1">
    <source>
        <dbReference type="EMBL" id="GGE89427.1"/>
    </source>
</evidence>
<dbReference type="EMBL" id="BMFL01000002">
    <property type="protein sequence ID" value="GGE89427.1"/>
    <property type="molecule type" value="Genomic_DNA"/>
</dbReference>
<proteinExistence type="predicted"/>
<protein>
    <submittedName>
        <fullName evidence="2">Uncharacterized protein</fullName>
    </submittedName>
</protein>
<evidence type="ECO:0000313" key="4">
    <source>
        <dbReference type="Proteomes" id="UP000650994"/>
    </source>
</evidence>
<reference evidence="3" key="3">
    <citation type="submission" date="2016-11" db="EMBL/GenBank/DDBJ databases">
        <authorList>
            <person name="Varghese N."/>
            <person name="Submissions S."/>
        </authorList>
    </citation>
    <scope>NUCLEOTIDE SEQUENCE [LARGE SCALE GENOMIC DNA]</scope>
    <source>
        <strain evidence="3">DSM 27989</strain>
    </source>
</reference>
<dbReference type="RefSeq" id="WP_072930546.1">
    <property type="nucleotide sequence ID" value="NZ_BMFL01000002.1"/>
</dbReference>
<name>A0A1M6W0N6_9FLAO</name>
<sequence>MAKNKKTVTAEIVEKAGGEKNLRRLILKDEQEQELEVIARVPDRTTIGEYLKYANVNPNKAQEILVNGCLLTDKDLVKANDTLFLSAVSGIAEIIPIAVAKVEKY</sequence>